<feature type="transmembrane region" description="Helical" evidence="7">
    <location>
        <begin position="226"/>
        <end position="252"/>
    </location>
</feature>
<sequence length="411" mass="43862">MEKNRNTRKLFTRNFTLLILGQISSLFGNYSLKFALSMYVLEQTGEASVFAGMLALAMVPAILCSPFGGILADRVSRRNIMVALDTFSGLAVLLTGAAFPFGNEIFLSGLLLFVLSILGAFESPTVQACVPQMLSGENLLKGNGIVSQVQAVAGLVTPFLGSVLYTTFGIRLIFCGAALCFFTTACLECFIRLETQKPGRKMGLWEMVKEDFQTSLRFLCREQTDVLYLLLLAAVVSMFVVGIVSVGVPYLIRTTLGLSPEHYGAAESLAGVAAVLGSLAAGLLGKKIGVRQFPLLIEAVGLLILPAGIGFLLPAGSLGKYGILVAAVCGCQFVCSMFSIYALSAIQERTPEGMIGKVMACVYTLSMCAQPLGQILYGILFDAFAAQVYWVLIPSGILIWVIGSAAGKRES</sequence>
<evidence type="ECO:0000256" key="7">
    <source>
        <dbReference type="SAM" id="Phobius"/>
    </source>
</evidence>
<dbReference type="GO" id="GO:0005886">
    <property type="term" value="C:plasma membrane"/>
    <property type="evidence" value="ECO:0007669"/>
    <property type="project" value="UniProtKB-SubCell"/>
</dbReference>
<evidence type="ECO:0000256" key="5">
    <source>
        <dbReference type="ARBA" id="ARBA00022989"/>
    </source>
</evidence>
<evidence type="ECO:0000256" key="3">
    <source>
        <dbReference type="ARBA" id="ARBA00022475"/>
    </source>
</evidence>
<reference evidence="9" key="2">
    <citation type="submission" date="2021-04" db="EMBL/GenBank/DDBJ databases">
        <authorList>
            <person name="Gilroy R."/>
        </authorList>
    </citation>
    <scope>NUCLEOTIDE SEQUENCE</scope>
    <source>
        <strain evidence="9">ChiSxjej1B13-11762</strain>
    </source>
</reference>
<feature type="transmembrane region" description="Helical" evidence="7">
    <location>
        <begin position="12"/>
        <end position="30"/>
    </location>
</feature>
<organism evidence="9 10">
    <name type="scientific">Candidatus Dorea gallistercoris</name>
    <dbReference type="NCBI Taxonomy" id="2838542"/>
    <lineage>
        <taxon>Bacteria</taxon>
        <taxon>Bacillati</taxon>
        <taxon>Bacillota</taxon>
        <taxon>Clostridia</taxon>
        <taxon>Lachnospirales</taxon>
        <taxon>Lachnospiraceae</taxon>
        <taxon>Dorea</taxon>
    </lineage>
</organism>
<dbReference type="PROSITE" id="PS50850">
    <property type="entry name" value="MFS"/>
    <property type="match status" value="1"/>
</dbReference>
<dbReference type="SUPFAM" id="SSF103473">
    <property type="entry name" value="MFS general substrate transporter"/>
    <property type="match status" value="1"/>
</dbReference>
<keyword evidence="3" id="KW-1003">Cell membrane</keyword>
<dbReference type="PANTHER" id="PTHR43266:SF9">
    <property type="entry name" value="PERMEASE, MAJOR FACILITATOR SUPERFAMILY-RELATED"/>
    <property type="match status" value="1"/>
</dbReference>
<feature type="transmembrane region" description="Helical" evidence="7">
    <location>
        <begin position="296"/>
        <end position="315"/>
    </location>
</feature>
<dbReference type="AlphaFoldDB" id="A0A9D1UCR4"/>
<feature type="transmembrane region" description="Helical" evidence="7">
    <location>
        <begin position="321"/>
        <end position="346"/>
    </location>
</feature>
<dbReference type="Pfam" id="PF07690">
    <property type="entry name" value="MFS_1"/>
    <property type="match status" value="1"/>
</dbReference>
<evidence type="ECO:0000313" key="9">
    <source>
        <dbReference type="EMBL" id="HIW83022.1"/>
    </source>
</evidence>
<feature type="transmembrane region" description="Helical" evidence="7">
    <location>
        <begin position="264"/>
        <end position="284"/>
    </location>
</feature>
<comment type="caution">
    <text evidence="9">The sequence shown here is derived from an EMBL/GenBank/DDBJ whole genome shotgun (WGS) entry which is preliminary data.</text>
</comment>
<protein>
    <submittedName>
        <fullName evidence="9">MFS transporter</fullName>
    </submittedName>
</protein>
<keyword evidence="4 7" id="KW-0812">Transmembrane</keyword>
<evidence type="ECO:0000256" key="2">
    <source>
        <dbReference type="ARBA" id="ARBA00022448"/>
    </source>
</evidence>
<feature type="transmembrane region" description="Helical" evidence="7">
    <location>
        <begin position="170"/>
        <end position="191"/>
    </location>
</feature>
<feature type="transmembrane region" description="Helical" evidence="7">
    <location>
        <begin position="387"/>
        <end position="407"/>
    </location>
</feature>
<dbReference type="InterPro" id="IPR036259">
    <property type="entry name" value="MFS_trans_sf"/>
</dbReference>
<feature type="transmembrane region" description="Helical" evidence="7">
    <location>
        <begin position="50"/>
        <end position="72"/>
    </location>
</feature>
<keyword evidence="5 7" id="KW-1133">Transmembrane helix</keyword>
<accession>A0A9D1UCR4</accession>
<dbReference type="EMBL" id="DXGF01000031">
    <property type="protein sequence ID" value="HIW83022.1"/>
    <property type="molecule type" value="Genomic_DNA"/>
</dbReference>
<dbReference type="Gene3D" id="1.20.1250.20">
    <property type="entry name" value="MFS general substrate transporter like domains"/>
    <property type="match status" value="1"/>
</dbReference>
<feature type="transmembrane region" description="Helical" evidence="7">
    <location>
        <begin position="358"/>
        <end position="381"/>
    </location>
</feature>
<dbReference type="Proteomes" id="UP000824263">
    <property type="component" value="Unassembled WGS sequence"/>
</dbReference>
<evidence type="ECO:0000256" key="6">
    <source>
        <dbReference type="ARBA" id="ARBA00023136"/>
    </source>
</evidence>
<comment type="subcellular location">
    <subcellularLocation>
        <location evidence="1">Cell membrane</location>
        <topology evidence="1">Multi-pass membrane protein</topology>
    </subcellularLocation>
</comment>
<dbReference type="CDD" id="cd06173">
    <property type="entry name" value="MFS_MefA_like"/>
    <property type="match status" value="1"/>
</dbReference>
<gene>
    <name evidence="9" type="ORF">H9873_01675</name>
</gene>
<proteinExistence type="predicted"/>
<feature type="domain" description="Major facilitator superfamily (MFS) profile" evidence="8">
    <location>
        <begin position="1"/>
        <end position="196"/>
    </location>
</feature>
<reference evidence="9" key="1">
    <citation type="journal article" date="2021" name="PeerJ">
        <title>Extensive microbial diversity within the chicken gut microbiome revealed by metagenomics and culture.</title>
        <authorList>
            <person name="Gilroy R."/>
            <person name="Ravi A."/>
            <person name="Getino M."/>
            <person name="Pursley I."/>
            <person name="Horton D.L."/>
            <person name="Alikhan N.F."/>
            <person name="Baker D."/>
            <person name="Gharbi K."/>
            <person name="Hall N."/>
            <person name="Watson M."/>
            <person name="Adriaenssens E.M."/>
            <person name="Foster-Nyarko E."/>
            <person name="Jarju S."/>
            <person name="Secka A."/>
            <person name="Antonio M."/>
            <person name="Oren A."/>
            <person name="Chaudhuri R.R."/>
            <person name="La Ragione R."/>
            <person name="Hildebrand F."/>
            <person name="Pallen M.J."/>
        </authorList>
    </citation>
    <scope>NUCLEOTIDE SEQUENCE</scope>
    <source>
        <strain evidence="9">ChiSxjej1B13-11762</strain>
    </source>
</reference>
<dbReference type="PANTHER" id="PTHR43266">
    <property type="entry name" value="MACROLIDE-EFFLUX PROTEIN"/>
    <property type="match status" value="1"/>
</dbReference>
<evidence type="ECO:0000256" key="4">
    <source>
        <dbReference type="ARBA" id="ARBA00022692"/>
    </source>
</evidence>
<evidence type="ECO:0000313" key="10">
    <source>
        <dbReference type="Proteomes" id="UP000824263"/>
    </source>
</evidence>
<keyword evidence="6 7" id="KW-0472">Membrane</keyword>
<evidence type="ECO:0000259" key="8">
    <source>
        <dbReference type="PROSITE" id="PS50850"/>
    </source>
</evidence>
<dbReference type="InterPro" id="IPR011701">
    <property type="entry name" value="MFS"/>
</dbReference>
<evidence type="ECO:0000256" key="1">
    <source>
        <dbReference type="ARBA" id="ARBA00004651"/>
    </source>
</evidence>
<name>A0A9D1UCR4_9FIRM</name>
<dbReference type="GO" id="GO:0022857">
    <property type="term" value="F:transmembrane transporter activity"/>
    <property type="evidence" value="ECO:0007669"/>
    <property type="project" value="InterPro"/>
</dbReference>
<dbReference type="InterPro" id="IPR020846">
    <property type="entry name" value="MFS_dom"/>
</dbReference>
<keyword evidence="2" id="KW-0813">Transport</keyword>